<dbReference type="Proteomes" id="UP000078397">
    <property type="component" value="Unassembled WGS sequence"/>
</dbReference>
<reference evidence="1 2" key="1">
    <citation type="journal article" date="2016" name="PLoS Pathog.">
        <title>Biosynthesis of antibiotic leucinostatins in bio-control fungus Purpureocillium lilacinum and their inhibition on phytophthora revealed by genome mining.</title>
        <authorList>
            <person name="Wang G."/>
            <person name="Liu Z."/>
            <person name="Lin R."/>
            <person name="Li E."/>
            <person name="Mao Z."/>
            <person name="Ling J."/>
            <person name="Yang Y."/>
            <person name="Yin W.B."/>
            <person name="Xie B."/>
        </authorList>
    </citation>
    <scope>NUCLEOTIDE SEQUENCE [LARGE SCALE GENOMIC DNA]</scope>
    <source>
        <strain evidence="1">170</strain>
    </source>
</reference>
<dbReference type="GeneID" id="28845801"/>
<name>A0A219AS82_METCM</name>
<proteinExistence type="predicted"/>
<sequence>MNRLSLGNELIIARGSPTALQVCLHLRNSDTANTPSIFVSPHLHHCAGTGVRRSIDVVLGCGKKKRVFPSLTAQFH</sequence>
<evidence type="ECO:0000313" key="2">
    <source>
        <dbReference type="Proteomes" id="UP000078397"/>
    </source>
</evidence>
<accession>A0A219AS82</accession>
<gene>
    <name evidence="1" type="ORF">VFPPC_18161</name>
</gene>
<keyword evidence="2" id="KW-1185">Reference proteome</keyword>
<dbReference type="RefSeq" id="XP_018138884.2">
    <property type="nucleotide sequence ID" value="XM_018281807.2"/>
</dbReference>
<organism evidence="1 2">
    <name type="scientific">Pochonia chlamydosporia 170</name>
    <dbReference type="NCBI Taxonomy" id="1380566"/>
    <lineage>
        <taxon>Eukaryota</taxon>
        <taxon>Fungi</taxon>
        <taxon>Dikarya</taxon>
        <taxon>Ascomycota</taxon>
        <taxon>Pezizomycotina</taxon>
        <taxon>Sordariomycetes</taxon>
        <taxon>Hypocreomycetidae</taxon>
        <taxon>Hypocreales</taxon>
        <taxon>Clavicipitaceae</taxon>
        <taxon>Pochonia</taxon>
    </lineage>
</organism>
<evidence type="ECO:0000313" key="1">
    <source>
        <dbReference type="EMBL" id="OWT43636.1"/>
    </source>
</evidence>
<protein>
    <submittedName>
        <fullName evidence="1">Uncharacterized protein</fullName>
    </submittedName>
</protein>
<comment type="caution">
    <text evidence="1">The sequence shown here is derived from an EMBL/GenBank/DDBJ whole genome shotgun (WGS) entry which is preliminary data.</text>
</comment>
<dbReference type="EMBL" id="LSBJ02000001">
    <property type="protein sequence ID" value="OWT43636.1"/>
    <property type="molecule type" value="Genomic_DNA"/>
</dbReference>
<dbReference type="AlphaFoldDB" id="A0A219AS82"/>
<dbReference type="KEGG" id="pchm:VFPPC_18161"/>